<reference evidence="3" key="1">
    <citation type="journal article" date="2020" name="Fungal Divers.">
        <title>Resolving the Mortierellaceae phylogeny through synthesis of multi-gene phylogenetics and phylogenomics.</title>
        <authorList>
            <person name="Vandepol N."/>
            <person name="Liber J."/>
            <person name="Desiro A."/>
            <person name="Na H."/>
            <person name="Kennedy M."/>
            <person name="Barry K."/>
            <person name="Grigoriev I.V."/>
            <person name="Miller A.N."/>
            <person name="O'Donnell K."/>
            <person name="Stajich J.E."/>
            <person name="Bonito G."/>
        </authorList>
    </citation>
    <scope>NUCLEOTIDE SEQUENCE</scope>
    <source>
        <strain evidence="3">MES-2147</strain>
    </source>
</reference>
<dbReference type="GO" id="GO:0016887">
    <property type="term" value="F:ATP hydrolysis activity"/>
    <property type="evidence" value="ECO:0007669"/>
    <property type="project" value="InterPro"/>
</dbReference>
<dbReference type="Proteomes" id="UP000749646">
    <property type="component" value="Unassembled WGS sequence"/>
</dbReference>
<dbReference type="SUPFAM" id="SSF52540">
    <property type="entry name" value="P-loop containing nucleoside triphosphate hydrolases"/>
    <property type="match status" value="1"/>
</dbReference>
<protein>
    <recommendedName>
        <fullName evidence="2">AAA+ ATPase domain-containing protein</fullName>
    </recommendedName>
</protein>
<feature type="compositionally biased region" description="Acidic residues" evidence="1">
    <location>
        <begin position="348"/>
        <end position="366"/>
    </location>
</feature>
<dbReference type="InterPro" id="IPR003959">
    <property type="entry name" value="ATPase_AAA_core"/>
</dbReference>
<dbReference type="InterPro" id="IPR027417">
    <property type="entry name" value="P-loop_NTPase"/>
</dbReference>
<evidence type="ECO:0000259" key="2">
    <source>
        <dbReference type="SMART" id="SM00382"/>
    </source>
</evidence>
<evidence type="ECO:0000313" key="4">
    <source>
        <dbReference type="Proteomes" id="UP000749646"/>
    </source>
</evidence>
<accession>A0A9P6LU51</accession>
<evidence type="ECO:0000313" key="3">
    <source>
        <dbReference type="EMBL" id="KAF9941985.1"/>
    </source>
</evidence>
<dbReference type="GO" id="GO:0030163">
    <property type="term" value="P:protein catabolic process"/>
    <property type="evidence" value="ECO:0007669"/>
    <property type="project" value="InterPro"/>
</dbReference>
<dbReference type="SMART" id="SM00382">
    <property type="entry name" value="AAA"/>
    <property type="match status" value="1"/>
</dbReference>
<dbReference type="InterPro" id="IPR027065">
    <property type="entry name" value="Lon_Prtase"/>
</dbReference>
<dbReference type="PANTHER" id="PTHR10046">
    <property type="entry name" value="ATP DEPENDENT LON PROTEASE FAMILY MEMBER"/>
    <property type="match status" value="1"/>
</dbReference>
<organism evidence="3 4">
    <name type="scientific">Modicella reniformis</name>
    <dbReference type="NCBI Taxonomy" id="1440133"/>
    <lineage>
        <taxon>Eukaryota</taxon>
        <taxon>Fungi</taxon>
        <taxon>Fungi incertae sedis</taxon>
        <taxon>Mucoromycota</taxon>
        <taxon>Mortierellomycotina</taxon>
        <taxon>Mortierellomycetes</taxon>
        <taxon>Mortierellales</taxon>
        <taxon>Mortierellaceae</taxon>
        <taxon>Modicella</taxon>
    </lineage>
</organism>
<feature type="domain" description="AAA+ ATPase" evidence="2">
    <location>
        <begin position="98"/>
        <end position="242"/>
    </location>
</feature>
<dbReference type="Gene3D" id="3.40.50.300">
    <property type="entry name" value="P-loop containing nucleotide triphosphate hydrolases"/>
    <property type="match status" value="1"/>
</dbReference>
<dbReference type="GO" id="GO:0004176">
    <property type="term" value="F:ATP-dependent peptidase activity"/>
    <property type="evidence" value="ECO:0007669"/>
    <property type="project" value="InterPro"/>
</dbReference>
<dbReference type="InterPro" id="IPR003593">
    <property type="entry name" value="AAA+_ATPase"/>
</dbReference>
<keyword evidence="4" id="KW-1185">Reference proteome</keyword>
<gene>
    <name evidence="3" type="ORF">BGZ65_012589</name>
</gene>
<dbReference type="Pfam" id="PF00004">
    <property type="entry name" value="AAA"/>
    <property type="match status" value="1"/>
</dbReference>
<evidence type="ECO:0000256" key="1">
    <source>
        <dbReference type="SAM" id="MobiDB-lite"/>
    </source>
</evidence>
<dbReference type="OrthoDB" id="2416790at2759"/>
<dbReference type="EMBL" id="JAAAHW010009382">
    <property type="protein sequence ID" value="KAF9941985.1"/>
    <property type="molecule type" value="Genomic_DNA"/>
</dbReference>
<dbReference type="GO" id="GO:0004252">
    <property type="term" value="F:serine-type endopeptidase activity"/>
    <property type="evidence" value="ECO:0007669"/>
    <property type="project" value="InterPro"/>
</dbReference>
<name>A0A9P6LU51_9FUNG</name>
<sequence>MNRLKIYHSKIEKEYKKLPDTSNRKPRIALRLKIAEGAIKAYEQEYIELPTPELFLARIQGQIAGYTRVIGYENIIELVVKYLKSYHFARKYGTSPPAQLMIMLLGEPGLGKTYISEALAKALGRGYHMIGMNGKPHASLILGTNIENPGAEPGEILKAIFRREDRASVIVFDEIEKALKEAKEAVGIPTNITTNRAFKDDFLDFPTPTNECIFIATVNRPQDVPSFVADRFAVRVEVLPLAYQQRLEVVRVVLQSELKKLAPALEKIYHKHGMDIQEPDNVPETDFIPDLDISGGGEPEIFIEPDIIEPEMPEDDFDIPDINVPDIEITPDIPEVDSADIDKGDHDLPDDDIPTDISEDDNNDYE</sequence>
<comment type="caution">
    <text evidence="3">The sequence shown here is derived from an EMBL/GenBank/DDBJ whole genome shotgun (WGS) entry which is preliminary data.</text>
</comment>
<dbReference type="GO" id="GO:0005524">
    <property type="term" value="F:ATP binding"/>
    <property type="evidence" value="ECO:0007669"/>
    <property type="project" value="InterPro"/>
</dbReference>
<feature type="region of interest" description="Disordered" evidence="1">
    <location>
        <begin position="313"/>
        <end position="366"/>
    </location>
</feature>
<dbReference type="AlphaFoldDB" id="A0A9P6LU51"/>
<proteinExistence type="predicted"/>